<evidence type="ECO:0000256" key="8">
    <source>
        <dbReference type="ARBA" id="ARBA00023136"/>
    </source>
</evidence>
<feature type="transmembrane region" description="Helical" evidence="10">
    <location>
        <begin position="187"/>
        <end position="205"/>
    </location>
</feature>
<feature type="transmembrane region" description="Helical" evidence="10">
    <location>
        <begin position="139"/>
        <end position="159"/>
    </location>
</feature>
<dbReference type="GO" id="GO:0015808">
    <property type="term" value="P:L-alanine transport"/>
    <property type="evidence" value="ECO:0007669"/>
    <property type="project" value="TreeGrafter"/>
</dbReference>
<keyword evidence="7 10" id="KW-1133">Transmembrane helix</keyword>
<dbReference type="Proteomes" id="UP000220914">
    <property type="component" value="Unassembled WGS sequence"/>
</dbReference>
<evidence type="ECO:0000256" key="1">
    <source>
        <dbReference type="ARBA" id="ARBA00004651"/>
    </source>
</evidence>
<dbReference type="EMBL" id="PDCP01000089">
    <property type="protein sequence ID" value="PEG33840.1"/>
    <property type="molecule type" value="Genomic_DNA"/>
</dbReference>
<protein>
    <submittedName>
        <fullName evidence="12">Branched-chain amino acid ABC transporter permease</fullName>
    </submittedName>
</protein>
<keyword evidence="13" id="KW-1185">Reference proteome</keyword>
<evidence type="ECO:0000256" key="7">
    <source>
        <dbReference type="ARBA" id="ARBA00022989"/>
    </source>
</evidence>
<reference evidence="11 14" key="2">
    <citation type="journal article" date="2019" name="Emerg. Microbes Infect.">
        <title>Comprehensive subspecies identification of 175 nontuberculous mycobacteria species based on 7547 genomic profiles.</title>
        <authorList>
            <person name="Matsumoto Y."/>
            <person name="Kinjo T."/>
            <person name="Motooka D."/>
            <person name="Nabeya D."/>
            <person name="Jung N."/>
            <person name="Uechi K."/>
            <person name="Horii T."/>
            <person name="Iida T."/>
            <person name="Fujita J."/>
            <person name="Nakamura S."/>
        </authorList>
    </citation>
    <scope>NUCLEOTIDE SEQUENCE [LARGE SCALE GENOMIC DNA]</scope>
    <source>
        <strain evidence="11 14">JCM 6377</strain>
    </source>
</reference>
<gene>
    <name evidence="12" type="ORF">CQY20_28570</name>
    <name evidence="11" type="ORF">MAGR_42830</name>
</gene>
<dbReference type="InterPro" id="IPR052157">
    <property type="entry name" value="BCAA_transport_permease"/>
</dbReference>
<evidence type="ECO:0000313" key="11">
    <source>
        <dbReference type="EMBL" id="GFG52842.1"/>
    </source>
</evidence>
<dbReference type="PANTHER" id="PTHR11795">
    <property type="entry name" value="BRANCHED-CHAIN AMINO ACID TRANSPORT SYSTEM PERMEASE PROTEIN LIVH"/>
    <property type="match status" value="1"/>
</dbReference>
<dbReference type="Proteomes" id="UP000465302">
    <property type="component" value="Unassembled WGS sequence"/>
</dbReference>
<feature type="transmembrane region" description="Helical" evidence="10">
    <location>
        <begin position="94"/>
        <end position="119"/>
    </location>
</feature>
<evidence type="ECO:0000256" key="10">
    <source>
        <dbReference type="SAM" id="Phobius"/>
    </source>
</evidence>
<evidence type="ECO:0000256" key="6">
    <source>
        <dbReference type="ARBA" id="ARBA00022970"/>
    </source>
</evidence>
<dbReference type="Pfam" id="PF02653">
    <property type="entry name" value="BPD_transp_2"/>
    <property type="match status" value="1"/>
</dbReference>
<proteinExistence type="inferred from homology"/>
<evidence type="ECO:0000256" key="3">
    <source>
        <dbReference type="ARBA" id="ARBA00022475"/>
    </source>
</evidence>
<feature type="transmembrane region" description="Helical" evidence="10">
    <location>
        <begin position="302"/>
        <end position="323"/>
    </location>
</feature>
<evidence type="ECO:0000256" key="9">
    <source>
        <dbReference type="ARBA" id="ARBA00037998"/>
    </source>
</evidence>
<accession>A0A2A7MQM7</accession>
<dbReference type="EMBL" id="BLKS01000001">
    <property type="protein sequence ID" value="GFG52842.1"/>
    <property type="molecule type" value="Genomic_DNA"/>
</dbReference>
<dbReference type="GO" id="GO:1903806">
    <property type="term" value="P:L-isoleucine import across plasma membrane"/>
    <property type="evidence" value="ECO:0007669"/>
    <property type="project" value="TreeGrafter"/>
</dbReference>
<dbReference type="AlphaFoldDB" id="A0A2A7MQM7"/>
<evidence type="ECO:0000313" key="13">
    <source>
        <dbReference type="Proteomes" id="UP000220914"/>
    </source>
</evidence>
<comment type="caution">
    <text evidence="12">The sequence shown here is derived from an EMBL/GenBank/DDBJ whole genome shotgun (WGS) entry which is preliminary data.</text>
</comment>
<keyword evidence="3" id="KW-1003">Cell membrane</keyword>
<comment type="similarity">
    <text evidence="9">Belongs to the binding-protein-dependent transport system permease family. LivHM subfamily.</text>
</comment>
<dbReference type="OrthoDB" id="9807115at2"/>
<dbReference type="GO" id="GO:0015188">
    <property type="term" value="F:L-isoleucine transmembrane transporter activity"/>
    <property type="evidence" value="ECO:0007669"/>
    <property type="project" value="TreeGrafter"/>
</dbReference>
<dbReference type="GO" id="GO:0042941">
    <property type="term" value="P:D-alanine transmembrane transport"/>
    <property type="evidence" value="ECO:0007669"/>
    <property type="project" value="TreeGrafter"/>
</dbReference>
<dbReference type="GO" id="GO:0015190">
    <property type="term" value="F:L-leucine transmembrane transporter activity"/>
    <property type="evidence" value="ECO:0007669"/>
    <property type="project" value="TreeGrafter"/>
</dbReference>
<organism evidence="12 13">
    <name type="scientific">Mycolicibacterium agri</name>
    <name type="common">Mycobacterium agri</name>
    <dbReference type="NCBI Taxonomy" id="36811"/>
    <lineage>
        <taxon>Bacteria</taxon>
        <taxon>Bacillati</taxon>
        <taxon>Actinomycetota</taxon>
        <taxon>Actinomycetes</taxon>
        <taxon>Mycobacteriales</taxon>
        <taxon>Mycobacteriaceae</taxon>
        <taxon>Mycolicibacterium</taxon>
    </lineage>
</organism>
<dbReference type="InterPro" id="IPR001851">
    <property type="entry name" value="ABC_transp_permease"/>
</dbReference>
<feature type="transmembrane region" description="Helical" evidence="10">
    <location>
        <begin position="268"/>
        <end position="296"/>
    </location>
</feature>
<reference evidence="11" key="3">
    <citation type="submission" date="2020-02" db="EMBL/GenBank/DDBJ databases">
        <authorList>
            <person name="Matsumoto Y."/>
            <person name="Motooka D."/>
            <person name="Nakamura S."/>
        </authorList>
    </citation>
    <scope>NUCLEOTIDE SEQUENCE</scope>
    <source>
        <strain evidence="11">JCM 6377</strain>
    </source>
</reference>
<reference evidence="12 13" key="1">
    <citation type="submission" date="2017-10" db="EMBL/GenBank/DDBJ databases">
        <title>The new phylogeny of genus Mycobacterium.</title>
        <authorList>
            <person name="Tortoli E."/>
            <person name="Trovato A."/>
            <person name="Cirillo D.M."/>
        </authorList>
    </citation>
    <scope>NUCLEOTIDE SEQUENCE [LARGE SCALE GENOMIC DNA]</scope>
    <source>
        <strain evidence="12 13">CCUG37673</strain>
    </source>
</reference>
<evidence type="ECO:0000313" key="12">
    <source>
        <dbReference type="EMBL" id="PEG33840.1"/>
    </source>
</evidence>
<keyword evidence="5 10" id="KW-0812">Transmembrane</keyword>
<dbReference type="CDD" id="cd06582">
    <property type="entry name" value="TM_PBP1_LivH_like"/>
    <property type="match status" value="1"/>
</dbReference>
<evidence type="ECO:0000256" key="5">
    <source>
        <dbReference type="ARBA" id="ARBA00022692"/>
    </source>
</evidence>
<keyword evidence="2" id="KW-0813">Transport</keyword>
<keyword evidence="4" id="KW-0997">Cell inner membrane</keyword>
<feature type="transmembrane region" description="Helical" evidence="10">
    <location>
        <begin position="61"/>
        <end position="82"/>
    </location>
</feature>
<evidence type="ECO:0000313" key="14">
    <source>
        <dbReference type="Proteomes" id="UP000465302"/>
    </source>
</evidence>
<sequence>MTAQVDEKVATAAGAARSQRRRVVAVAGSAVGLAVLVFGVLQRGATPVLQTVVDGSRLGLALALIGVGLSLIYATTGIFNFAQGEFATLGAAVTLWLNTALGLPVIAAAVIAVAVAGLAGLSSERVLWRPLRARRVDTISALVVAIGLGLALRSLFLALMGGSTHSYREYSIQNPIDIAGVSITPKALWSCIVCLAAFALLGYFLKKTRAGQAIRAVADDKTLAAASGIAVNAQLSLVWAIGGALAALGGVLLGFVEQVRWDMGNQVLLLVIAGVTLGGLGTVAGAVVGSVVVGIATQVSTLWLPAELKYVTALLLLVLILLVRPQGILGRRERLG</sequence>
<keyword evidence="8 10" id="KW-0472">Membrane</keyword>
<feature type="transmembrane region" description="Helical" evidence="10">
    <location>
        <begin position="237"/>
        <end position="256"/>
    </location>
</feature>
<comment type="subcellular location">
    <subcellularLocation>
        <location evidence="1">Cell membrane</location>
        <topology evidence="1">Multi-pass membrane protein</topology>
    </subcellularLocation>
</comment>
<keyword evidence="6" id="KW-0029">Amino-acid transport</keyword>
<dbReference type="GO" id="GO:0005304">
    <property type="term" value="F:L-valine transmembrane transporter activity"/>
    <property type="evidence" value="ECO:0007669"/>
    <property type="project" value="TreeGrafter"/>
</dbReference>
<feature type="transmembrane region" description="Helical" evidence="10">
    <location>
        <begin position="23"/>
        <end position="41"/>
    </location>
</feature>
<dbReference type="PANTHER" id="PTHR11795:SF371">
    <property type="entry name" value="HIGH-AFFINITY BRANCHED-CHAIN AMINO ACID TRANSPORT SYSTEM PERMEASE PROTEIN LIVH"/>
    <property type="match status" value="1"/>
</dbReference>
<evidence type="ECO:0000256" key="2">
    <source>
        <dbReference type="ARBA" id="ARBA00022448"/>
    </source>
</evidence>
<evidence type="ECO:0000256" key="4">
    <source>
        <dbReference type="ARBA" id="ARBA00022519"/>
    </source>
</evidence>
<name>A0A2A7MQM7_MYCAG</name>
<dbReference type="GO" id="GO:0005886">
    <property type="term" value="C:plasma membrane"/>
    <property type="evidence" value="ECO:0007669"/>
    <property type="project" value="UniProtKB-SubCell"/>
</dbReference>
<dbReference type="GO" id="GO:0015192">
    <property type="term" value="F:L-phenylalanine transmembrane transporter activity"/>
    <property type="evidence" value="ECO:0007669"/>
    <property type="project" value="TreeGrafter"/>
</dbReference>